<evidence type="ECO:0000313" key="3">
    <source>
        <dbReference type="Proteomes" id="UP000826656"/>
    </source>
</evidence>
<dbReference type="EMBL" id="JAIVGD010000013">
    <property type="protein sequence ID" value="KAH0761793.1"/>
    <property type="molecule type" value="Genomic_DNA"/>
</dbReference>
<gene>
    <name evidence="2" type="ORF">KY290_017866</name>
</gene>
<sequence length="65" mass="7351">MVAGLMSFPLFILTIMKLLGSYILSCHVTSISIGNNREPPHILEVANNHLRPHHQNQPKYCPEDL</sequence>
<comment type="caution">
    <text evidence="2">The sequence shown here is derived from an EMBL/GenBank/DDBJ whole genome shotgun (WGS) entry which is preliminary data.</text>
</comment>
<dbReference type="Proteomes" id="UP000826656">
    <property type="component" value="Unassembled WGS sequence"/>
</dbReference>
<organism evidence="2 3">
    <name type="scientific">Solanum tuberosum</name>
    <name type="common">Potato</name>
    <dbReference type="NCBI Taxonomy" id="4113"/>
    <lineage>
        <taxon>Eukaryota</taxon>
        <taxon>Viridiplantae</taxon>
        <taxon>Streptophyta</taxon>
        <taxon>Embryophyta</taxon>
        <taxon>Tracheophyta</taxon>
        <taxon>Spermatophyta</taxon>
        <taxon>Magnoliopsida</taxon>
        <taxon>eudicotyledons</taxon>
        <taxon>Gunneridae</taxon>
        <taxon>Pentapetalae</taxon>
        <taxon>asterids</taxon>
        <taxon>lamiids</taxon>
        <taxon>Solanales</taxon>
        <taxon>Solanaceae</taxon>
        <taxon>Solanoideae</taxon>
        <taxon>Solaneae</taxon>
        <taxon>Solanum</taxon>
    </lineage>
</organism>
<feature type="chain" id="PRO_5045828451" evidence="1">
    <location>
        <begin position="21"/>
        <end position="65"/>
    </location>
</feature>
<reference evidence="2 3" key="1">
    <citation type="journal article" date="2021" name="bioRxiv">
        <title>Chromosome-scale and haplotype-resolved genome assembly of a tetraploid potato cultivar.</title>
        <authorList>
            <person name="Sun H."/>
            <person name="Jiao W.-B."/>
            <person name="Krause K."/>
            <person name="Campoy J.A."/>
            <person name="Goel M."/>
            <person name="Folz-Donahue K."/>
            <person name="Kukat C."/>
            <person name="Huettel B."/>
            <person name="Schneeberger K."/>
        </authorList>
    </citation>
    <scope>NUCLEOTIDE SEQUENCE [LARGE SCALE GENOMIC DNA]</scope>
    <source>
        <strain evidence="2">SolTubOtavaFocal</strain>
        <tissue evidence="2">Leaves</tissue>
    </source>
</reference>
<name>A0ABQ7VCH8_SOLTU</name>
<evidence type="ECO:0000256" key="1">
    <source>
        <dbReference type="SAM" id="SignalP"/>
    </source>
</evidence>
<feature type="signal peptide" evidence="1">
    <location>
        <begin position="1"/>
        <end position="20"/>
    </location>
</feature>
<protein>
    <submittedName>
        <fullName evidence="2">Uncharacterized protein</fullName>
    </submittedName>
</protein>
<keyword evidence="1" id="KW-0732">Signal</keyword>
<evidence type="ECO:0000313" key="2">
    <source>
        <dbReference type="EMBL" id="KAH0761793.1"/>
    </source>
</evidence>
<accession>A0ABQ7VCH8</accession>
<proteinExistence type="predicted"/>
<keyword evidence="3" id="KW-1185">Reference proteome</keyword>